<evidence type="ECO:0000313" key="4">
    <source>
        <dbReference type="Proteomes" id="UP000295680"/>
    </source>
</evidence>
<feature type="compositionally biased region" description="Basic and acidic residues" evidence="2">
    <location>
        <begin position="422"/>
        <end position="432"/>
    </location>
</feature>
<evidence type="ECO:0000313" key="3">
    <source>
        <dbReference type="EMBL" id="TCO54064.1"/>
    </source>
</evidence>
<name>A0A4R2J6I8_9PSEU</name>
<keyword evidence="1" id="KW-0560">Oxidoreductase</keyword>
<dbReference type="Pfam" id="PF13738">
    <property type="entry name" value="Pyr_redox_3"/>
    <property type="match status" value="1"/>
</dbReference>
<keyword evidence="4" id="KW-1185">Reference proteome</keyword>
<sequence length="432" mass="46790">MPKVTTLVVGAGHCGLAMSRCLAERSIDHVVLERGELADSWRTRRSDAFRLLTPNWMIRLPGKAYTGDDPDGYLTAPELVRFIDDYATVNGAPVRTNTPVTSVSPCDTGFLVRTNHDVWEARTVVVASGACAVARTPSFAEAIPPEIVTLTALDYRTPDQLPEGGVLVVGASSSGIQIADELHRSGRPVTLAVGEHVRMPRCYRGLDVLWWMDAAGLLDERYDEVPDLLRARNLPSMQLVGSPQRVTLDLNALSRGGVRLVGRVAGVRDGRAQFSGSLRNVCALADLKLGRLLDSFDDWAASAGFDDCGPAERFAETEVPASPALTLDLGEINSVVWATGFRPDLTWLDVPVLDRKGQVRHDGGVTAWPGLYIMGMPFLRRRKSTLIDGAAADATELADHLVGHLDSSTRDARWEPAASAGRLDRQPEVGLP</sequence>
<evidence type="ECO:0000256" key="1">
    <source>
        <dbReference type="ARBA" id="ARBA00023002"/>
    </source>
</evidence>
<dbReference type="Gene3D" id="3.50.50.60">
    <property type="entry name" value="FAD/NAD(P)-binding domain"/>
    <property type="match status" value="2"/>
</dbReference>
<reference evidence="3 4" key="1">
    <citation type="submission" date="2019-03" db="EMBL/GenBank/DDBJ databases">
        <title>Genomic Encyclopedia of Type Strains, Phase IV (KMG-IV): sequencing the most valuable type-strain genomes for metagenomic binning, comparative biology and taxonomic classification.</title>
        <authorList>
            <person name="Goeker M."/>
        </authorList>
    </citation>
    <scope>NUCLEOTIDE SEQUENCE [LARGE SCALE GENOMIC DNA]</scope>
    <source>
        <strain evidence="3 4">DSM 45934</strain>
    </source>
</reference>
<dbReference type="InterPro" id="IPR036188">
    <property type="entry name" value="FAD/NAD-bd_sf"/>
</dbReference>
<dbReference type="OrthoDB" id="9808049at2"/>
<feature type="region of interest" description="Disordered" evidence="2">
    <location>
        <begin position="412"/>
        <end position="432"/>
    </location>
</feature>
<dbReference type="RefSeq" id="WP_132123068.1">
    <property type="nucleotide sequence ID" value="NZ_SLWS01000009.1"/>
</dbReference>
<dbReference type="AlphaFoldDB" id="A0A4R2J6I8"/>
<dbReference type="SUPFAM" id="SSF51905">
    <property type="entry name" value="FAD/NAD(P)-binding domain"/>
    <property type="match status" value="2"/>
</dbReference>
<dbReference type="PRINTS" id="PR00411">
    <property type="entry name" value="PNDRDTASEI"/>
</dbReference>
<comment type="caution">
    <text evidence="3">The sequence shown here is derived from an EMBL/GenBank/DDBJ whole genome shotgun (WGS) entry which is preliminary data.</text>
</comment>
<dbReference type="GO" id="GO:0004497">
    <property type="term" value="F:monooxygenase activity"/>
    <property type="evidence" value="ECO:0007669"/>
    <property type="project" value="TreeGrafter"/>
</dbReference>
<dbReference type="PANTHER" id="PTHR43539:SF78">
    <property type="entry name" value="FLAVIN-CONTAINING MONOOXYGENASE"/>
    <property type="match status" value="1"/>
</dbReference>
<dbReference type="InterPro" id="IPR050982">
    <property type="entry name" value="Auxin_biosynth/cation_transpt"/>
</dbReference>
<dbReference type="EMBL" id="SLWS01000009">
    <property type="protein sequence ID" value="TCO54064.1"/>
    <property type="molecule type" value="Genomic_DNA"/>
</dbReference>
<accession>A0A4R2J6I8</accession>
<dbReference type="GO" id="GO:0050660">
    <property type="term" value="F:flavin adenine dinucleotide binding"/>
    <property type="evidence" value="ECO:0007669"/>
    <property type="project" value="TreeGrafter"/>
</dbReference>
<protein>
    <submittedName>
        <fullName evidence="3">Putative flavoprotein involved in K+ transport</fullName>
    </submittedName>
</protein>
<proteinExistence type="predicted"/>
<dbReference type="Proteomes" id="UP000295680">
    <property type="component" value="Unassembled WGS sequence"/>
</dbReference>
<gene>
    <name evidence="3" type="ORF">EV192_10944</name>
</gene>
<dbReference type="PANTHER" id="PTHR43539">
    <property type="entry name" value="FLAVIN-BINDING MONOOXYGENASE-LIKE PROTEIN (AFU_ORTHOLOGUE AFUA_4G09220)"/>
    <property type="match status" value="1"/>
</dbReference>
<organism evidence="3 4">
    <name type="scientific">Actinocrispum wychmicini</name>
    <dbReference type="NCBI Taxonomy" id="1213861"/>
    <lineage>
        <taxon>Bacteria</taxon>
        <taxon>Bacillati</taxon>
        <taxon>Actinomycetota</taxon>
        <taxon>Actinomycetes</taxon>
        <taxon>Pseudonocardiales</taxon>
        <taxon>Pseudonocardiaceae</taxon>
        <taxon>Actinocrispum</taxon>
    </lineage>
</organism>
<evidence type="ECO:0000256" key="2">
    <source>
        <dbReference type="SAM" id="MobiDB-lite"/>
    </source>
</evidence>